<feature type="domain" description="AMP-dependent synthetase/ligase" evidence="1">
    <location>
        <begin position="11"/>
        <end position="371"/>
    </location>
</feature>
<reference evidence="3" key="2">
    <citation type="submission" date="2020-09" db="EMBL/GenBank/DDBJ databases">
        <authorList>
            <person name="Sun Q."/>
            <person name="Zhou Y."/>
        </authorList>
    </citation>
    <scope>NUCLEOTIDE SEQUENCE</scope>
    <source>
        <strain evidence="3">CGMCC 1.16134</strain>
    </source>
</reference>
<dbReference type="Gene3D" id="3.30.300.30">
    <property type="match status" value="1"/>
</dbReference>
<protein>
    <submittedName>
        <fullName evidence="3">Acid--CoA ligase</fullName>
    </submittedName>
</protein>
<dbReference type="PANTHER" id="PTHR43767:SF1">
    <property type="entry name" value="NONRIBOSOMAL PEPTIDE SYNTHASE PES1 (EUROFUNG)-RELATED"/>
    <property type="match status" value="1"/>
</dbReference>
<proteinExistence type="predicted"/>
<dbReference type="GO" id="GO:0016878">
    <property type="term" value="F:acid-thiol ligase activity"/>
    <property type="evidence" value="ECO:0007669"/>
    <property type="project" value="UniProtKB-ARBA"/>
</dbReference>
<dbReference type="SUPFAM" id="SSF56801">
    <property type="entry name" value="Acetyl-CoA synthetase-like"/>
    <property type="match status" value="1"/>
</dbReference>
<comment type="caution">
    <text evidence="3">The sequence shown here is derived from an EMBL/GenBank/DDBJ whole genome shotgun (WGS) entry which is preliminary data.</text>
</comment>
<dbReference type="Gene3D" id="3.40.50.12780">
    <property type="entry name" value="N-terminal domain of ligase-like"/>
    <property type="match status" value="1"/>
</dbReference>
<dbReference type="Proteomes" id="UP000637643">
    <property type="component" value="Unassembled WGS sequence"/>
</dbReference>
<organism evidence="3 4">
    <name type="scientific">Paenibacillus albidus</name>
    <dbReference type="NCBI Taxonomy" id="2041023"/>
    <lineage>
        <taxon>Bacteria</taxon>
        <taxon>Bacillati</taxon>
        <taxon>Bacillota</taxon>
        <taxon>Bacilli</taxon>
        <taxon>Bacillales</taxon>
        <taxon>Paenibacillaceae</taxon>
        <taxon>Paenibacillus</taxon>
    </lineage>
</organism>
<keyword evidence="4" id="KW-1185">Reference proteome</keyword>
<evidence type="ECO:0000259" key="1">
    <source>
        <dbReference type="Pfam" id="PF00501"/>
    </source>
</evidence>
<dbReference type="InterPro" id="IPR050237">
    <property type="entry name" value="ATP-dep_AMP-bd_enzyme"/>
</dbReference>
<dbReference type="Pfam" id="PF13193">
    <property type="entry name" value="AMP-binding_C"/>
    <property type="match status" value="1"/>
</dbReference>
<dbReference type="InterPro" id="IPR020845">
    <property type="entry name" value="AMP-binding_CS"/>
</dbReference>
<feature type="domain" description="AMP-binding enzyme C-terminal" evidence="2">
    <location>
        <begin position="422"/>
        <end position="497"/>
    </location>
</feature>
<dbReference type="AlphaFoldDB" id="A0A917FMK4"/>
<evidence type="ECO:0000313" key="3">
    <source>
        <dbReference type="EMBL" id="GGF91684.1"/>
    </source>
</evidence>
<dbReference type="InterPro" id="IPR042099">
    <property type="entry name" value="ANL_N_sf"/>
</dbReference>
<evidence type="ECO:0000259" key="2">
    <source>
        <dbReference type="Pfam" id="PF13193"/>
    </source>
</evidence>
<sequence>MSTYNFASIIQESATRHPAKIAVITPQRTLNYSELARRVNQAGNLFLNLGVNPEDRVSILFNNDYRFLEICFGLMLIGAIPVPMNAKLGAETLAYVYRNSGSRVLIFHGELREKALAVQQISEASILVRCASVNEQEDPAALSYDELLPLQSLSLELYPSEESGICFLPYTSGSTGNPKGCRLTHRGQLWNVKSTSQLRGLTEETRVIISLPLYHKNAMTTMKTIFYLGASAVILPKADPEQILKSIETHRCTYMTGVPALYRMIISYLKEHPEFDLTSLRFGICGSSDTPSELLEEVQQLMGIPMYEGYGLTEGGPVVLESREGIQRTGSAGIPVPGCKIRIVDEQENEVGPNVTGELWVNNPGVADGYWNLPDITARKITPDGWLKTGDAACRDEDGFIYIVGRKDDMMNVGGENVYPKEVENILLKHPLINDVCVLPIPHEMKGEVPVAVIVTGKGRQLKEDEVKQFFIQNGPAYAHPRKVIFVDALPLTGPGKLDRTLLKKQITQNMI</sequence>
<dbReference type="InterPro" id="IPR000873">
    <property type="entry name" value="AMP-dep_synth/lig_dom"/>
</dbReference>
<dbReference type="Pfam" id="PF00501">
    <property type="entry name" value="AMP-binding"/>
    <property type="match status" value="1"/>
</dbReference>
<reference evidence="3" key="1">
    <citation type="journal article" date="2014" name="Int. J. Syst. Evol. Microbiol.">
        <title>Complete genome sequence of Corynebacterium casei LMG S-19264T (=DSM 44701T), isolated from a smear-ripened cheese.</title>
        <authorList>
            <consortium name="US DOE Joint Genome Institute (JGI-PGF)"/>
            <person name="Walter F."/>
            <person name="Albersmeier A."/>
            <person name="Kalinowski J."/>
            <person name="Ruckert C."/>
        </authorList>
    </citation>
    <scope>NUCLEOTIDE SEQUENCE</scope>
    <source>
        <strain evidence="3">CGMCC 1.16134</strain>
    </source>
</reference>
<dbReference type="RefSeq" id="WP_189028124.1">
    <property type="nucleotide sequence ID" value="NZ_BMKR01000018.1"/>
</dbReference>
<dbReference type="InterPro" id="IPR045851">
    <property type="entry name" value="AMP-bd_C_sf"/>
</dbReference>
<accession>A0A917FMK4</accession>
<dbReference type="PANTHER" id="PTHR43767">
    <property type="entry name" value="LONG-CHAIN-FATTY-ACID--COA LIGASE"/>
    <property type="match status" value="1"/>
</dbReference>
<dbReference type="PROSITE" id="PS00455">
    <property type="entry name" value="AMP_BINDING"/>
    <property type="match status" value="1"/>
</dbReference>
<dbReference type="EMBL" id="BMKR01000018">
    <property type="protein sequence ID" value="GGF91684.1"/>
    <property type="molecule type" value="Genomic_DNA"/>
</dbReference>
<evidence type="ECO:0000313" key="4">
    <source>
        <dbReference type="Proteomes" id="UP000637643"/>
    </source>
</evidence>
<name>A0A917FMK4_9BACL</name>
<gene>
    <name evidence="3" type="ORF">GCM10010912_40790</name>
</gene>
<dbReference type="InterPro" id="IPR025110">
    <property type="entry name" value="AMP-bd_C"/>
</dbReference>
<keyword evidence="3" id="KW-0436">Ligase</keyword>